<evidence type="ECO:0000313" key="2">
    <source>
        <dbReference type="EMBL" id="TWH90850.1"/>
    </source>
</evidence>
<dbReference type="Proteomes" id="UP000318667">
    <property type="component" value="Unassembled WGS sequence"/>
</dbReference>
<dbReference type="OrthoDB" id="2869073at2"/>
<keyword evidence="1" id="KW-0812">Transmembrane</keyword>
<reference evidence="2 3" key="1">
    <citation type="journal article" date="2015" name="Stand. Genomic Sci.">
        <title>Genomic Encyclopedia of Bacterial and Archaeal Type Strains, Phase III: the genomes of soil and plant-associated and newly described type strains.</title>
        <authorList>
            <person name="Whitman W.B."/>
            <person name="Woyke T."/>
            <person name="Klenk H.P."/>
            <person name="Zhou Y."/>
            <person name="Lilburn T.G."/>
            <person name="Beck B.J."/>
            <person name="De Vos P."/>
            <person name="Vandamme P."/>
            <person name="Eisen J.A."/>
            <person name="Garrity G."/>
            <person name="Hugenholtz P."/>
            <person name="Kyrpides N.C."/>
        </authorList>
    </citation>
    <scope>NUCLEOTIDE SEQUENCE [LARGE SCALE GENOMIC DNA]</scope>
    <source>
        <strain evidence="2 3">CGMCC 1.10115</strain>
    </source>
</reference>
<keyword evidence="3" id="KW-1185">Reference proteome</keyword>
<protein>
    <submittedName>
        <fullName evidence="2">Uncharacterized protein</fullName>
    </submittedName>
</protein>
<evidence type="ECO:0000256" key="1">
    <source>
        <dbReference type="SAM" id="Phobius"/>
    </source>
</evidence>
<feature type="transmembrane region" description="Helical" evidence="1">
    <location>
        <begin position="7"/>
        <end position="26"/>
    </location>
</feature>
<sequence length="183" mass="21049">MKNSSILKYVVLLMVVITLIVTWAYVEDQDYYSDPVKAIEAIDKELLLIPAYQLGDKSLYFFIKDKNNLGATIVRKGIFGWKSGMLTWGPLDSKREYEMLEGFHGHGEGLVYGLIRNGDERVVTVDDQEAQVLNLAMLPPSLVKKYNLEGLYLWYFESDNNLNHEQVKLLRKNTQEIIQSIDL</sequence>
<comment type="caution">
    <text evidence="2">The sequence shown here is derived from an EMBL/GenBank/DDBJ whole genome shotgun (WGS) entry which is preliminary data.</text>
</comment>
<evidence type="ECO:0000313" key="3">
    <source>
        <dbReference type="Proteomes" id="UP000318667"/>
    </source>
</evidence>
<accession>A0A562K606</accession>
<dbReference type="GeneID" id="65401590"/>
<name>A0A562K606_9BACI</name>
<keyword evidence="1" id="KW-1133">Transmembrane helix</keyword>
<proteinExistence type="predicted"/>
<dbReference type="EMBL" id="VLKI01000001">
    <property type="protein sequence ID" value="TWH90850.1"/>
    <property type="molecule type" value="Genomic_DNA"/>
</dbReference>
<gene>
    <name evidence="2" type="ORF">IQ19_00300</name>
</gene>
<dbReference type="RefSeq" id="WP_144539200.1">
    <property type="nucleotide sequence ID" value="NZ_CBCSDC010000025.1"/>
</dbReference>
<organism evidence="2 3">
    <name type="scientific">Cytobacillus oceanisediminis</name>
    <dbReference type="NCBI Taxonomy" id="665099"/>
    <lineage>
        <taxon>Bacteria</taxon>
        <taxon>Bacillati</taxon>
        <taxon>Bacillota</taxon>
        <taxon>Bacilli</taxon>
        <taxon>Bacillales</taxon>
        <taxon>Bacillaceae</taxon>
        <taxon>Cytobacillus</taxon>
    </lineage>
</organism>
<keyword evidence="1" id="KW-0472">Membrane</keyword>
<dbReference type="AlphaFoldDB" id="A0A562K606"/>